<comment type="caution">
    <text evidence="2">The sequence shown here is derived from an EMBL/GenBank/DDBJ whole genome shotgun (WGS) entry which is preliminary data.</text>
</comment>
<dbReference type="EMBL" id="WTYJ01000001">
    <property type="protein sequence ID" value="MXO97874.1"/>
    <property type="molecule type" value="Genomic_DNA"/>
</dbReference>
<evidence type="ECO:0000259" key="1">
    <source>
        <dbReference type="Pfam" id="PF23296"/>
    </source>
</evidence>
<evidence type="ECO:0000313" key="2">
    <source>
        <dbReference type="EMBL" id="MXO97874.1"/>
    </source>
</evidence>
<gene>
    <name evidence="2" type="ORF">GRI97_02580</name>
</gene>
<dbReference type="Proteomes" id="UP000469430">
    <property type="component" value="Unassembled WGS sequence"/>
</dbReference>
<dbReference type="InterPro" id="IPR055507">
    <property type="entry name" value="DUF7079"/>
</dbReference>
<dbReference type="AlphaFoldDB" id="A0A6I4TPP6"/>
<sequence>MLTEAEIDARLPVWTALSDLFLDTELSDAAYRQIASVLRGSGFTPDELRGILEQEVAPAFAANLFSPAGDWAGWTPDSVREVVTASLDRGALCSLSARISRRLLRDHLRTEWLRISPLLEQASGAEPRS</sequence>
<name>A0A6I4TPP6_9SPHN</name>
<dbReference type="RefSeq" id="WP_161389556.1">
    <property type="nucleotide sequence ID" value="NZ_JBHSCP010000001.1"/>
</dbReference>
<protein>
    <recommendedName>
        <fullName evidence="1">DUF7079 domain-containing protein</fullName>
    </recommendedName>
</protein>
<organism evidence="2 3">
    <name type="scientific">Croceibacterium xixiisoli</name>
    <dbReference type="NCBI Taxonomy" id="1476466"/>
    <lineage>
        <taxon>Bacteria</taxon>
        <taxon>Pseudomonadati</taxon>
        <taxon>Pseudomonadota</taxon>
        <taxon>Alphaproteobacteria</taxon>
        <taxon>Sphingomonadales</taxon>
        <taxon>Erythrobacteraceae</taxon>
        <taxon>Croceibacterium</taxon>
    </lineage>
</organism>
<accession>A0A6I4TPP6</accession>
<proteinExistence type="predicted"/>
<dbReference type="Pfam" id="PF23296">
    <property type="entry name" value="DUF7079"/>
    <property type="match status" value="1"/>
</dbReference>
<dbReference type="OrthoDB" id="8684941at2"/>
<feature type="domain" description="DUF7079" evidence="1">
    <location>
        <begin position="9"/>
        <end position="116"/>
    </location>
</feature>
<keyword evidence="3" id="KW-1185">Reference proteome</keyword>
<reference evidence="2 3" key="1">
    <citation type="submission" date="2019-12" db="EMBL/GenBank/DDBJ databases">
        <title>Genomic-based taxomic classification of the family Erythrobacteraceae.</title>
        <authorList>
            <person name="Xu L."/>
        </authorList>
    </citation>
    <scope>NUCLEOTIDE SEQUENCE [LARGE SCALE GENOMIC DNA]</scope>
    <source>
        <strain evidence="2 3">S36</strain>
    </source>
</reference>
<evidence type="ECO:0000313" key="3">
    <source>
        <dbReference type="Proteomes" id="UP000469430"/>
    </source>
</evidence>